<accession>A0A8T1V7L2</accession>
<dbReference type="AlphaFoldDB" id="A0A8T1V7L2"/>
<dbReference type="Proteomes" id="UP000694044">
    <property type="component" value="Unassembled WGS sequence"/>
</dbReference>
<comment type="caution">
    <text evidence="1">The sequence shown here is derived from an EMBL/GenBank/DDBJ whole genome shotgun (WGS) entry which is preliminary data.</text>
</comment>
<evidence type="ECO:0000313" key="2">
    <source>
        <dbReference type="Proteomes" id="UP000694044"/>
    </source>
</evidence>
<dbReference type="EMBL" id="JAGDFM010000552">
    <property type="protein sequence ID" value="KAG7377277.1"/>
    <property type="molecule type" value="Genomic_DNA"/>
</dbReference>
<proteinExistence type="predicted"/>
<dbReference type="OrthoDB" id="121860at2759"/>
<sequence>MVRVVSCRFLRLSCGEDDHPLFRRYYARSNRERGVKVRNAAAFAAIAACASLLRCFPHCCPEHVQRCYCGTSIHVQVAFATSLPAATERGLVVCARFEPSRVVPLWPPNIADAPAVEDEDDSMQEHERKLQPGEVVSLPESVVHPTSRQANQSIWIRADREGECKQTTKVLYDRFTV</sequence>
<name>A0A8T1V7L2_9STRA</name>
<evidence type="ECO:0000313" key="1">
    <source>
        <dbReference type="EMBL" id="KAG7377277.1"/>
    </source>
</evidence>
<keyword evidence="2" id="KW-1185">Reference proteome</keyword>
<protein>
    <submittedName>
        <fullName evidence="1">Uncharacterized protein</fullName>
    </submittedName>
</protein>
<organism evidence="1 2">
    <name type="scientific">Phytophthora pseudosyringae</name>
    <dbReference type="NCBI Taxonomy" id="221518"/>
    <lineage>
        <taxon>Eukaryota</taxon>
        <taxon>Sar</taxon>
        <taxon>Stramenopiles</taxon>
        <taxon>Oomycota</taxon>
        <taxon>Peronosporomycetes</taxon>
        <taxon>Peronosporales</taxon>
        <taxon>Peronosporaceae</taxon>
        <taxon>Phytophthora</taxon>
    </lineage>
</organism>
<gene>
    <name evidence="1" type="ORF">PHYPSEUDO_011938</name>
</gene>
<reference evidence="1" key="1">
    <citation type="submission" date="2021-02" db="EMBL/GenBank/DDBJ databases">
        <authorList>
            <person name="Palmer J.M."/>
        </authorList>
    </citation>
    <scope>NUCLEOTIDE SEQUENCE</scope>
    <source>
        <strain evidence="1">SCRP734</strain>
    </source>
</reference>